<evidence type="ECO:0000259" key="3">
    <source>
        <dbReference type="Pfam" id="PF00561"/>
    </source>
</evidence>
<gene>
    <name evidence="5" type="ORF">SISSUDRAFT_994175</name>
</gene>
<evidence type="ECO:0000313" key="5">
    <source>
        <dbReference type="EMBL" id="KZT32336.1"/>
    </source>
</evidence>
<evidence type="ECO:0000313" key="6">
    <source>
        <dbReference type="Proteomes" id="UP000076798"/>
    </source>
</evidence>
<name>A0A165XM35_9AGAM</name>
<proteinExistence type="inferred from homology"/>
<evidence type="ECO:0000256" key="2">
    <source>
        <dbReference type="ARBA" id="ARBA00022801"/>
    </source>
</evidence>
<accession>A0A165XM35</accession>
<dbReference type="Pfam" id="PF00561">
    <property type="entry name" value="Abhydrolase_1"/>
    <property type="match status" value="1"/>
</dbReference>
<dbReference type="OrthoDB" id="425534at2759"/>
<comment type="similarity">
    <text evidence="1">Belongs to the peptidase S33 family.</text>
</comment>
<organism evidence="5 6">
    <name type="scientific">Sistotremastrum suecicum HHB10207 ss-3</name>
    <dbReference type="NCBI Taxonomy" id="1314776"/>
    <lineage>
        <taxon>Eukaryota</taxon>
        <taxon>Fungi</taxon>
        <taxon>Dikarya</taxon>
        <taxon>Basidiomycota</taxon>
        <taxon>Agaricomycotina</taxon>
        <taxon>Agaricomycetes</taxon>
        <taxon>Sistotremastrales</taxon>
        <taxon>Sistotremastraceae</taxon>
        <taxon>Sistotremastrum</taxon>
    </lineage>
</organism>
<keyword evidence="6" id="KW-1185">Reference proteome</keyword>
<feature type="non-terminal residue" evidence="5">
    <location>
        <position position="1"/>
    </location>
</feature>
<dbReference type="STRING" id="1314776.A0A165XM35"/>
<dbReference type="Pfam" id="PF08386">
    <property type="entry name" value="Abhydrolase_4"/>
    <property type="match status" value="1"/>
</dbReference>
<dbReference type="InterPro" id="IPR013595">
    <property type="entry name" value="Pept_S33_TAP-like_C"/>
</dbReference>
<keyword evidence="2" id="KW-0378">Hydrolase</keyword>
<dbReference type="PANTHER" id="PTHR43248">
    <property type="entry name" value="2-SUCCINYL-6-HYDROXY-2,4-CYCLOHEXADIENE-1-CARBOXYLATE SYNTHASE"/>
    <property type="match status" value="1"/>
</dbReference>
<dbReference type="AlphaFoldDB" id="A0A165XM35"/>
<evidence type="ECO:0000256" key="1">
    <source>
        <dbReference type="ARBA" id="ARBA00010088"/>
    </source>
</evidence>
<sequence>LTPNTTLDWVNCFDKFQCARLEVPLDYSKPDGEKAAVAVIRLPSKYPVGHKKWRGPILYNPGGPGGSGVGLVLLAGQAFSAVIGDDYDHVGFDPRGIGATTPAVNAFPLPAERATWNLRAGPLVNETADALAVAYANTKILGQLVEQRTKHAAQHVSTAIVARDMLSITRAYGREKLLYWGFSYGTVLGITYASMFPNNVERLIVDGVVDTYNYYQSSWSNNLLDADKILPFLYKECAASKACPLHESTPEAVGKRVQSILSNLKTHPLPVVDGDAYGIVDYKMAWSLLFVSLYCKIPYIYNPYTVFPIVASLLADVEKGDGRALYGLAKSPDASFECKCGDTDIWPEVARAETTFAVACGDGDDVSGESLDYLRSFYEELSEVSVFANIWMQIHVSCVGWQVRPAERYTGKFQGNTSFPLLLIGNTADPVTPLWAAKKMSKGFQDAVVLTQNSAGHCSLSAPSVCTAKYIRDYFREGTLPAEGTVCEVEAHAFPPDLQPSMQANELTAADAPLRNAMRELSDAFEVPRLGHI</sequence>
<dbReference type="PANTHER" id="PTHR43248:SF25">
    <property type="entry name" value="AB HYDROLASE-1 DOMAIN-CONTAINING PROTEIN-RELATED"/>
    <property type="match status" value="1"/>
</dbReference>
<dbReference type="InterPro" id="IPR051601">
    <property type="entry name" value="Serine_prot/Carboxylest_S33"/>
</dbReference>
<dbReference type="EMBL" id="KV428349">
    <property type="protein sequence ID" value="KZT32336.1"/>
    <property type="molecule type" value="Genomic_DNA"/>
</dbReference>
<evidence type="ECO:0000259" key="4">
    <source>
        <dbReference type="Pfam" id="PF08386"/>
    </source>
</evidence>
<dbReference type="SUPFAM" id="SSF53474">
    <property type="entry name" value="alpha/beta-Hydrolases"/>
    <property type="match status" value="1"/>
</dbReference>
<dbReference type="InterPro" id="IPR000073">
    <property type="entry name" value="AB_hydrolase_1"/>
</dbReference>
<protein>
    <submittedName>
        <fullName evidence="5">Uncharacterized protein</fullName>
    </submittedName>
</protein>
<feature type="domain" description="Peptidase S33 tripeptidyl aminopeptidase-like C-terminal" evidence="4">
    <location>
        <begin position="386"/>
        <end position="487"/>
    </location>
</feature>
<dbReference type="InterPro" id="IPR029058">
    <property type="entry name" value="AB_hydrolase_fold"/>
</dbReference>
<reference evidence="5 6" key="1">
    <citation type="journal article" date="2016" name="Mol. Biol. Evol.">
        <title>Comparative Genomics of Early-Diverging Mushroom-Forming Fungi Provides Insights into the Origins of Lignocellulose Decay Capabilities.</title>
        <authorList>
            <person name="Nagy L.G."/>
            <person name="Riley R."/>
            <person name="Tritt A."/>
            <person name="Adam C."/>
            <person name="Daum C."/>
            <person name="Floudas D."/>
            <person name="Sun H."/>
            <person name="Yadav J.S."/>
            <person name="Pangilinan J."/>
            <person name="Larsson K.H."/>
            <person name="Matsuura K."/>
            <person name="Barry K."/>
            <person name="Labutti K."/>
            <person name="Kuo R."/>
            <person name="Ohm R.A."/>
            <person name="Bhattacharya S.S."/>
            <person name="Shirouzu T."/>
            <person name="Yoshinaga Y."/>
            <person name="Martin F.M."/>
            <person name="Grigoriev I.V."/>
            <person name="Hibbett D.S."/>
        </authorList>
    </citation>
    <scope>NUCLEOTIDE SEQUENCE [LARGE SCALE GENOMIC DNA]</scope>
    <source>
        <strain evidence="5 6">HHB10207 ss-3</strain>
    </source>
</reference>
<feature type="domain" description="AB hydrolase-1" evidence="3">
    <location>
        <begin position="56"/>
        <end position="235"/>
    </location>
</feature>
<dbReference type="GO" id="GO:0016787">
    <property type="term" value="F:hydrolase activity"/>
    <property type="evidence" value="ECO:0007669"/>
    <property type="project" value="UniProtKB-KW"/>
</dbReference>
<dbReference type="Gene3D" id="3.40.50.1820">
    <property type="entry name" value="alpha/beta hydrolase"/>
    <property type="match status" value="1"/>
</dbReference>
<dbReference type="Proteomes" id="UP000076798">
    <property type="component" value="Unassembled WGS sequence"/>
</dbReference>